<reference evidence="1" key="1">
    <citation type="journal article" date="2014" name="Nat. Commun.">
        <title>Multiple recent horizontal transfers of a large genomic region in cheese making fungi.</title>
        <authorList>
            <person name="Cheeseman K."/>
            <person name="Ropars J."/>
            <person name="Renault P."/>
            <person name="Dupont J."/>
            <person name="Gouzy J."/>
            <person name="Branca A."/>
            <person name="Abraham A.L."/>
            <person name="Ceppi M."/>
            <person name="Conseiller E."/>
            <person name="Debuchy R."/>
            <person name="Malagnac F."/>
            <person name="Goarin A."/>
            <person name="Silar P."/>
            <person name="Lacoste S."/>
            <person name="Sallet E."/>
            <person name="Bensimon A."/>
            <person name="Giraud T."/>
            <person name="Brygoo Y."/>
        </authorList>
    </citation>
    <scope>NUCLEOTIDE SEQUENCE [LARGE SCALE GENOMIC DNA]</scope>
    <source>
        <strain evidence="1">FM164</strain>
    </source>
</reference>
<accession>W6R0M0</accession>
<name>W6R0M0_PENRF</name>
<dbReference type="AlphaFoldDB" id="W6R0M0"/>
<evidence type="ECO:0000313" key="1">
    <source>
        <dbReference type="EMBL" id="CDM35377.1"/>
    </source>
</evidence>
<keyword evidence="2" id="KW-1185">Reference proteome</keyword>
<dbReference type="Proteomes" id="UP000030686">
    <property type="component" value="Unassembled WGS sequence"/>
</dbReference>
<proteinExistence type="predicted"/>
<gene>
    <name evidence="1" type="ORF">PROQFM164_S04g000258</name>
</gene>
<protein>
    <submittedName>
        <fullName evidence="1">Genomic scaffold, ProqFM164S04</fullName>
    </submittedName>
</protein>
<sequence length="72" mass="8306">MWKIISKLGSRVDGKVRGIEKQVDLSRDELRVAYDGFFFLFVQRYTVWALDAWGIIDGFLQAVSDWDVGFAC</sequence>
<evidence type="ECO:0000313" key="2">
    <source>
        <dbReference type="Proteomes" id="UP000030686"/>
    </source>
</evidence>
<organism evidence="1 2">
    <name type="scientific">Penicillium roqueforti (strain FM164)</name>
    <dbReference type="NCBI Taxonomy" id="1365484"/>
    <lineage>
        <taxon>Eukaryota</taxon>
        <taxon>Fungi</taxon>
        <taxon>Dikarya</taxon>
        <taxon>Ascomycota</taxon>
        <taxon>Pezizomycotina</taxon>
        <taxon>Eurotiomycetes</taxon>
        <taxon>Eurotiomycetidae</taxon>
        <taxon>Eurotiales</taxon>
        <taxon>Aspergillaceae</taxon>
        <taxon>Penicillium</taxon>
    </lineage>
</organism>
<dbReference type="EMBL" id="HG792018">
    <property type="protein sequence ID" value="CDM35377.1"/>
    <property type="molecule type" value="Genomic_DNA"/>
</dbReference>